<sequence length="64" mass="7035">ILHAFSNSLMSSKGEKNGRAKLTMDQVKEIRDCKSMTKTGIAKQYGVSTATISCIVNNKSWVID</sequence>
<dbReference type="EMBL" id="AAHKVU010000087">
    <property type="protein sequence ID" value="EBX3096448.1"/>
    <property type="molecule type" value="Genomic_DNA"/>
</dbReference>
<feature type="non-terminal residue" evidence="2">
    <location>
        <position position="1"/>
    </location>
</feature>
<dbReference type="Gene3D" id="1.10.260.40">
    <property type="entry name" value="lambda repressor-like DNA-binding domains"/>
    <property type="match status" value="1"/>
</dbReference>
<evidence type="ECO:0000313" key="2">
    <source>
        <dbReference type="EMBL" id="EBX3096448.1"/>
    </source>
</evidence>
<proteinExistence type="predicted"/>
<gene>
    <name evidence="2" type="ORF">DRT12_25205</name>
</gene>
<comment type="caution">
    <text evidence="2">The sequence shown here is derived from an EMBL/GenBank/DDBJ whole genome shotgun (WGS) entry which is preliminary data.</text>
</comment>
<dbReference type="GO" id="GO:0003677">
    <property type="term" value="F:DNA binding"/>
    <property type="evidence" value="ECO:0007669"/>
    <property type="project" value="InterPro"/>
</dbReference>
<reference evidence="2" key="1">
    <citation type="submission" date="2018-07" db="EMBL/GenBank/DDBJ databases">
        <authorList>
            <person name="Ashton P.M."/>
            <person name="Dallman T."/>
            <person name="Nair S."/>
            <person name="De Pinna E."/>
            <person name="Peters T."/>
            <person name="Grant K."/>
        </authorList>
    </citation>
    <scope>NUCLEOTIDE SEQUENCE</scope>
    <source>
        <strain evidence="2">190590</strain>
    </source>
</reference>
<dbReference type="InterPro" id="IPR010982">
    <property type="entry name" value="Lambda_DNA-bd_dom_sf"/>
</dbReference>
<feature type="region of interest" description="Disordered" evidence="1">
    <location>
        <begin position="1"/>
        <end position="20"/>
    </location>
</feature>
<feature type="compositionally biased region" description="Polar residues" evidence="1">
    <location>
        <begin position="1"/>
        <end position="11"/>
    </location>
</feature>
<accession>A0A5W5V3H1</accession>
<name>A0A5W5V3H1_SALET</name>
<evidence type="ECO:0000256" key="1">
    <source>
        <dbReference type="SAM" id="MobiDB-lite"/>
    </source>
</evidence>
<dbReference type="SUPFAM" id="SSF47413">
    <property type="entry name" value="lambda repressor-like DNA-binding domains"/>
    <property type="match status" value="1"/>
</dbReference>
<protein>
    <submittedName>
        <fullName evidence="2">Endodeoxyribonuclease</fullName>
    </submittedName>
</protein>
<organism evidence="2">
    <name type="scientific">Salmonella enterica subsp. enterica serovar Cubana</name>
    <dbReference type="NCBI Taxonomy" id="189201"/>
    <lineage>
        <taxon>Bacteria</taxon>
        <taxon>Pseudomonadati</taxon>
        <taxon>Pseudomonadota</taxon>
        <taxon>Gammaproteobacteria</taxon>
        <taxon>Enterobacterales</taxon>
        <taxon>Enterobacteriaceae</taxon>
        <taxon>Salmonella</taxon>
    </lineage>
</organism>
<dbReference type="AlphaFoldDB" id="A0A5W5V3H1"/>